<organism evidence="5 6">
    <name type="scientific">Skermanella stibiiresistens SB22</name>
    <dbReference type="NCBI Taxonomy" id="1385369"/>
    <lineage>
        <taxon>Bacteria</taxon>
        <taxon>Pseudomonadati</taxon>
        <taxon>Pseudomonadota</taxon>
        <taxon>Alphaproteobacteria</taxon>
        <taxon>Rhodospirillales</taxon>
        <taxon>Azospirillaceae</taxon>
        <taxon>Skermanella</taxon>
    </lineage>
</organism>
<dbReference type="GO" id="GO:0006144">
    <property type="term" value="P:purine nucleobase metabolic process"/>
    <property type="evidence" value="ECO:0007669"/>
    <property type="project" value="UniProtKB-KW"/>
</dbReference>
<dbReference type="SUPFAM" id="SSF51182">
    <property type="entry name" value="RmlC-like cupins"/>
    <property type="match status" value="1"/>
</dbReference>
<dbReference type="AlphaFoldDB" id="W9H4E8"/>
<dbReference type="InterPro" id="IPR007247">
    <property type="entry name" value="Ureidogly_lyase"/>
</dbReference>
<gene>
    <name evidence="5" type="ORF">N825_33930</name>
</gene>
<dbReference type="GO" id="GO:0050385">
    <property type="term" value="F:ureidoglycolate lyase activity"/>
    <property type="evidence" value="ECO:0007669"/>
    <property type="project" value="UniProtKB-EC"/>
</dbReference>
<evidence type="ECO:0000313" key="6">
    <source>
        <dbReference type="Proteomes" id="UP000019486"/>
    </source>
</evidence>
<dbReference type="PANTHER" id="PTHR21221">
    <property type="entry name" value="UREIDOGLYCOLATE HYDROLASE"/>
    <property type="match status" value="1"/>
</dbReference>
<evidence type="ECO:0000256" key="2">
    <source>
        <dbReference type="ARBA" id="ARBA00022631"/>
    </source>
</evidence>
<accession>W9H4E8</accession>
<dbReference type="InterPro" id="IPR011051">
    <property type="entry name" value="RmlC_Cupin_sf"/>
</dbReference>
<dbReference type="Gene3D" id="2.60.120.480">
    <property type="entry name" value="Ureidoglycolate hydrolase"/>
    <property type="match status" value="1"/>
</dbReference>
<comment type="subunit">
    <text evidence="1">Homodimer.</text>
</comment>
<evidence type="ECO:0000256" key="4">
    <source>
        <dbReference type="ARBA" id="ARBA00047684"/>
    </source>
</evidence>
<keyword evidence="6" id="KW-1185">Reference proteome</keyword>
<dbReference type="RefSeq" id="WP_051511981.1">
    <property type="nucleotide sequence ID" value="NZ_AVFL01000006.1"/>
</dbReference>
<dbReference type="InterPro" id="IPR047233">
    <property type="entry name" value="UAH_cupin"/>
</dbReference>
<reference evidence="5 6" key="1">
    <citation type="submission" date="2013-08" db="EMBL/GenBank/DDBJ databases">
        <title>The genome sequence of Skermanella stibiiresistens.</title>
        <authorList>
            <person name="Zhu W."/>
            <person name="Wang G."/>
        </authorList>
    </citation>
    <scope>NUCLEOTIDE SEQUENCE [LARGE SCALE GENOMIC DNA]</scope>
    <source>
        <strain evidence="5 6">SB22</strain>
    </source>
</reference>
<comment type="catalytic activity">
    <reaction evidence="4">
        <text>(S)-ureidoglycolate = urea + glyoxylate</text>
        <dbReference type="Rhea" id="RHEA:11304"/>
        <dbReference type="ChEBI" id="CHEBI:16199"/>
        <dbReference type="ChEBI" id="CHEBI:36655"/>
        <dbReference type="ChEBI" id="CHEBI:57296"/>
        <dbReference type="EC" id="4.3.2.3"/>
    </reaction>
</comment>
<dbReference type="STRING" id="1385369.N825_33930"/>
<comment type="caution">
    <text evidence="5">The sequence shown here is derived from an EMBL/GenBank/DDBJ whole genome shotgun (WGS) entry which is preliminary data.</text>
</comment>
<protein>
    <recommendedName>
        <fullName evidence="7">Ureidoglycolate hydrolase</fullName>
    </recommendedName>
</protein>
<dbReference type="InterPro" id="IPR024060">
    <property type="entry name" value="Ureidoglycolate_lyase_dom_sf"/>
</dbReference>
<dbReference type="GO" id="GO:0004848">
    <property type="term" value="F:ureidoglycolate hydrolase activity"/>
    <property type="evidence" value="ECO:0007669"/>
    <property type="project" value="InterPro"/>
</dbReference>
<dbReference type="CDD" id="cd20298">
    <property type="entry name" value="cupin_UAH"/>
    <property type="match status" value="1"/>
</dbReference>
<evidence type="ECO:0000313" key="5">
    <source>
        <dbReference type="EMBL" id="EWY40934.1"/>
    </source>
</evidence>
<dbReference type="EMBL" id="AVFL01000006">
    <property type="protein sequence ID" value="EWY40934.1"/>
    <property type="molecule type" value="Genomic_DNA"/>
</dbReference>
<dbReference type="Proteomes" id="UP000019486">
    <property type="component" value="Unassembled WGS sequence"/>
</dbReference>
<sequence length="156" mass="16656">MALELTVEPVDRAGFAPFGTLVFEPGDATAPRNDRHAALSALEVLSAPPPSGTSSHRIDLMERHAFSSQTFFPLEVASYLVVVCPAKPEGGPDVARSRAFEVPGDVVMQYHPDVWHAGITALGGQPGRFAMLIHRDGTDADCEFVPVPPIEISLAP</sequence>
<evidence type="ECO:0008006" key="7">
    <source>
        <dbReference type="Google" id="ProtNLM"/>
    </source>
</evidence>
<proteinExistence type="predicted"/>
<dbReference type="PANTHER" id="PTHR21221:SF1">
    <property type="entry name" value="UREIDOGLYCOLATE LYASE"/>
    <property type="match status" value="1"/>
</dbReference>
<dbReference type="Pfam" id="PF04115">
    <property type="entry name" value="Ureidogly_lyase"/>
    <property type="match status" value="1"/>
</dbReference>
<keyword evidence="3" id="KW-0456">Lyase</keyword>
<name>W9H4E8_9PROT</name>
<evidence type="ECO:0000256" key="3">
    <source>
        <dbReference type="ARBA" id="ARBA00023239"/>
    </source>
</evidence>
<dbReference type="GO" id="GO:0000256">
    <property type="term" value="P:allantoin catabolic process"/>
    <property type="evidence" value="ECO:0007669"/>
    <property type="project" value="InterPro"/>
</dbReference>
<keyword evidence="2" id="KW-0659">Purine metabolism</keyword>
<evidence type="ECO:0000256" key="1">
    <source>
        <dbReference type="ARBA" id="ARBA00011738"/>
    </source>
</evidence>